<dbReference type="KEGG" id="soe:110796947"/>
<keyword evidence="3" id="KW-1185">Reference proteome</keyword>
<reference evidence="4" key="2">
    <citation type="submission" date="2025-08" db="UniProtKB">
        <authorList>
            <consortium name="RefSeq"/>
        </authorList>
    </citation>
    <scope>IDENTIFICATION</scope>
    <source>
        <tissue evidence="4">Leaf</tissue>
    </source>
</reference>
<reference evidence="3" key="1">
    <citation type="journal article" date="2021" name="Nat. Commun.">
        <title>Genomic analyses provide insights into spinach domestication and the genetic basis of agronomic traits.</title>
        <authorList>
            <person name="Cai X."/>
            <person name="Sun X."/>
            <person name="Xu C."/>
            <person name="Sun H."/>
            <person name="Wang X."/>
            <person name="Ge C."/>
            <person name="Zhang Z."/>
            <person name="Wang Q."/>
            <person name="Fei Z."/>
            <person name="Jiao C."/>
            <person name="Wang Q."/>
        </authorList>
    </citation>
    <scope>NUCLEOTIDE SEQUENCE [LARGE SCALE GENOMIC DNA]</scope>
    <source>
        <strain evidence="3">cv. Varoflay</strain>
    </source>
</reference>
<feature type="transmembrane region" description="Helical" evidence="2">
    <location>
        <begin position="191"/>
        <end position="210"/>
    </location>
</feature>
<keyword evidence="2" id="KW-0812">Transmembrane</keyword>
<evidence type="ECO:0000256" key="1">
    <source>
        <dbReference type="SAM" id="MobiDB-lite"/>
    </source>
</evidence>
<gene>
    <name evidence="4" type="primary">LOC110796947</name>
</gene>
<evidence type="ECO:0000313" key="4">
    <source>
        <dbReference type="RefSeq" id="XP_021857738.1"/>
    </source>
</evidence>
<dbReference type="Proteomes" id="UP000813463">
    <property type="component" value="Chromosome 6"/>
</dbReference>
<feature type="compositionally biased region" description="Polar residues" evidence="1">
    <location>
        <begin position="235"/>
        <end position="249"/>
    </location>
</feature>
<sequence length="290" mass="31772">MRTNCCHKLLAFNLKFLNFLQFFLGFSTVIYSAYLLNQWQSQAPVVPSPPSPAPPPNYLPSLTTIGGSLDVADRIESYNLGVEFVSGSEINLVSHLHFIQLPAPWFVYLLMVVGGILCCMSCIGHIAAEGLSGCCLCFYIFLSIVLILLEAAAVVFIAADRYWDKDLPYDPTGELEKLKSFVEENVDICKWLGLTLLSVQALSLLLSLVLRAMISTSREEPDVEEGDASGRDSTRNPLLYSQSNQSSATVKGEGRGAGSDIWTTQIRQKYGLNNESSRNQSLNAPSGTTS</sequence>
<proteinExistence type="predicted"/>
<feature type="region of interest" description="Disordered" evidence="1">
    <location>
        <begin position="220"/>
        <end position="262"/>
    </location>
</feature>
<evidence type="ECO:0000313" key="3">
    <source>
        <dbReference type="Proteomes" id="UP000813463"/>
    </source>
</evidence>
<dbReference type="OrthoDB" id="723894at2759"/>
<evidence type="ECO:0000256" key="2">
    <source>
        <dbReference type="SAM" id="Phobius"/>
    </source>
</evidence>
<name>A0A9R0K4S4_SPIOL</name>
<accession>A0A9R0K4S4</accession>
<feature type="transmembrane region" description="Helical" evidence="2">
    <location>
        <begin position="105"/>
        <end position="124"/>
    </location>
</feature>
<feature type="transmembrane region" description="Helical" evidence="2">
    <location>
        <begin position="136"/>
        <end position="159"/>
    </location>
</feature>
<dbReference type="GeneID" id="110796947"/>
<feature type="transmembrane region" description="Helical" evidence="2">
    <location>
        <begin position="12"/>
        <end position="34"/>
    </location>
</feature>
<protein>
    <submittedName>
        <fullName evidence="4">Tetraspanin-18</fullName>
    </submittedName>
</protein>
<keyword evidence="2" id="KW-0472">Membrane</keyword>
<dbReference type="RefSeq" id="XP_021857738.1">
    <property type="nucleotide sequence ID" value="XM_022002046.2"/>
</dbReference>
<dbReference type="AlphaFoldDB" id="A0A9R0K4S4"/>
<keyword evidence="2" id="KW-1133">Transmembrane helix</keyword>
<organism evidence="3 4">
    <name type="scientific">Spinacia oleracea</name>
    <name type="common">Spinach</name>
    <dbReference type="NCBI Taxonomy" id="3562"/>
    <lineage>
        <taxon>Eukaryota</taxon>
        <taxon>Viridiplantae</taxon>
        <taxon>Streptophyta</taxon>
        <taxon>Embryophyta</taxon>
        <taxon>Tracheophyta</taxon>
        <taxon>Spermatophyta</taxon>
        <taxon>Magnoliopsida</taxon>
        <taxon>eudicotyledons</taxon>
        <taxon>Gunneridae</taxon>
        <taxon>Pentapetalae</taxon>
        <taxon>Caryophyllales</taxon>
        <taxon>Chenopodiaceae</taxon>
        <taxon>Chenopodioideae</taxon>
        <taxon>Anserineae</taxon>
        <taxon>Spinacia</taxon>
    </lineage>
</organism>